<dbReference type="InterPro" id="IPR036259">
    <property type="entry name" value="MFS_trans_sf"/>
</dbReference>
<evidence type="ECO:0000256" key="2">
    <source>
        <dbReference type="ARBA" id="ARBA00005982"/>
    </source>
</evidence>
<sequence length="577" mass="63519">MDFNENQVAAEAGDTVFDFKGNLADKSKTGGWLAAGLILSSELAERVCAIGISMNLVTYLVGNLHLPTSRSANIVTNFLGTLNLAPLLGGFLADAKFGRYLTVVVSATIAAAGTGMLTIATSLRSMLPPECDGVRREGHECIEASGRQLALLFASLYTIAAGSGGVKANVSGFGSDQFDGNNPKEEKAMVFFFNWFYFGISLGSLFAVTVLVYIQDYVGRGWGYGMSAAIWVAALAVLIGGTPRYRFRRPKGSPITVVGHVLWGAWRKRQMAYPDHATRLNGYDSATVPHTDRFRFLDKAAILEESHSTSAPSETRSSFVQSRPHTSTVTEVEEVKMVLKLLPIWATCILFWTVYSQMTTFSVEQATYMNRKIGSFTYPSGSLSFFLFAAILLITSLNEKLLVPLARRLTRNAGGITCLQRIGIGLTYSILSMIVSAVVEKKRRDLNEENVILSVFSLVPQFFLVGTGEGFVYVGQLEFFIQEAPERMKSMSTGLFLSTISMGFFSSSVLVTLVDKATNGGWIKNDLNNSRLEYFYAMLAVLGVVNIVVFVIFARRHRYKVKKYEINNQHEDKSMEC</sequence>
<dbReference type="InterPro" id="IPR000109">
    <property type="entry name" value="POT_fam"/>
</dbReference>
<dbReference type="Proteomes" id="UP000636800">
    <property type="component" value="Unassembled WGS sequence"/>
</dbReference>
<evidence type="ECO:0000256" key="4">
    <source>
        <dbReference type="ARBA" id="ARBA00022989"/>
    </source>
</evidence>
<accession>A0A835UN58</accession>
<evidence type="ECO:0000313" key="7">
    <source>
        <dbReference type="EMBL" id="KAG0466645.1"/>
    </source>
</evidence>
<feature type="transmembrane region" description="Helical" evidence="6">
    <location>
        <begin position="74"/>
        <end position="93"/>
    </location>
</feature>
<dbReference type="GO" id="GO:0016020">
    <property type="term" value="C:membrane"/>
    <property type="evidence" value="ECO:0007669"/>
    <property type="project" value="UniProtKB-SubCell"/>
</dbReference>
<feature type="transmembrane region" description="Helical" evidence="6">
    <location>
        <begin position="337"/>
        <end position="355"/>
    </location>
</feature>
<feature type="transmembrane region" description="Helical" evidence="6">
    <location>
        <begin position="192"/>
        <end position="215"/>
    </location>
</feature>
<feature type="transmembrane region" description="Helical" evidence="6">
    <location>
        <begin position="418"/>
        <end position="439"/>
    </location>
</feature>
<organism evidence="7 8">
    <name type="scientific">Vanilla planifolia</name>
    <name type="common">Vanilla</name>
    <dbReference type="NCBI Taxonomy" id="51239"/>
    <lineage>
        <taxon>Eukaryota</taxon>
        <taxon>Viridiplantae</taxon>
        <taxon>Streptophyta</taxon>
        <taxon>Embryophyta</taxon>
        <taxon>Tracheophyta</taxon>
        <taxon>Spermatophyta</taxon>
        <taxon>Magnoliopsida</taxon>
        <taxon>Liliopsida</taxon>
        <taxon>Asparagales</taxon>
        <taxon>Orchidaceae</taxon>
        <taxon>Vanilloideae</taxon>
        <taxon>Vanilleae</taxon>
        <taxon>Vanilla</taxon>
    </lineage>
</organism>
<comment type="similarity">
    <text evidence="2">Belongs to the major facilitator superfamily. Proton-dependent oligopeptide transporter (POT/PTR) (TC 2.A.17) family.</text>
</comment>
<evidence type="ECO:0000256" key="6">
    <source>
        <dbReference type="SAM" id="Phobius"/>
    </source>
</evidence>
<feature type="transmembrane region" description="Helical" evidence="6">
    <location>
        <begin position="451"/>
        <end position="474"/>
    </location>
</feature>
<name>A0A835UN58_VANPL</name>
<dbReference type="Pfam" id="PF00854">
    <property type="entry name" value="PTR2"/>
    <property type="match status" value="1"/>
</dbReference>
<evidence type="ECO:0000256" key="5">
    <source>
        <dbReference type="ARBA" id="ARBA00023136"/>
    </source>
</evidence>
<evidence type="ECO:0000256" key="1">
    <source>
        <dbReference type="ARBA" id="ARBA00004141"/>
    </source>
</evidence>
<comment type="caution">
    <text evidence="7">The sequence shown here is derived from an EMBL/GenBank/DDBJ whole genome shotgun (WGS) entry which is preliminary data.</text>
</comment>
<dbReference type="Gene3D" id="1.20.1250.20">
    <property type="entry name" value="MFS general substrate transporter like domains"/>
    <property type="match status" value="1"/>
</dbReference>
<dbReference type="GO" id="GO:0022857">
    <property type="term" value="F:transmembrane transporter activity"/>
    <property type="evidence" value="ECO:0007669"/>
    <property type="project" value="InterPro"/>
</dbReference>
<dbReference type="PANTHER" id="PTHR11654">
    <property type="entry name" value="OLIGOPEPTIDE TRANSPORTER-RELATED"/>
    <property type="match status" value="1"/>
</dbReference>
<feature type="transmembrane region" description="Helical" evidence="6">
    <location>
        <begin position="99"/>
        <end position="120"/>
    </location>
</feature>
<feature type="transmembrane region" description="Helical" evidence="6">
    <location>
        <begin position="495"/>
        <end position="514"/>
    </location>
</feature>
<keyword evidence="8" id="KW-1185">Reference proteome</keyword>
<dbReference type="AlphaFoldDB" id="A0A835UN58"/>
<keyword evidence="3 6" id="KW-0812">Transmembrane</keyword>
<feature type="transmembrane region" description="Helical" evidence="6">
    <location>
        <begin position="221"/>
        <end position="241"/>
    </location>
</feature>
<protein>
    <submittedName>
        <fullName evidence="7">Uncharacterized protein</fullName>
    </submittedName>
</protein>
<keyword evidence="5 6" id="KW-0472">Membrane</keyword>
<gene>
    <name evidence="7" type="ORF">HPP92_018225</name>
</gene>
<keyword evidence="4 6" id="KW-1133">Transmembrane helix</keyword>
<proteinExistence type="inferred from homology"/>
<feature type="transmembrane region" description="Helical" evidence="6">
    <location>
        <begin position="534"/>
        <end position="554"/>
    </location>
</feature>
<dbReference type="OrthoDB" id="1887731at2759"/>
<feature type="transmembrane region" description="Helical" evidence="6">
    <location>
        <begin position="375"/>
        <end position="397"/>
    </location>
</feature>
<reference evidence="7 8" key="1">
    <citation type="journal article" date="2020" name="Nat. Food">
        <title>A phased Vanilla planifolia genome enables genetic improvement of flavour and production.</title>
        <authorList>
            <person name="Hasing T."/>
            <person name="Tang H."/>
            <person name="Brym M."/>
            <person name="Khazi F."/>
            <person name="Huang T."/>
            <person name="Chambers A.H."/>
        </authorList>
    </citation>
    <scope>NUCLEOTIDE SEQUENCE [LARGE SCALE GENOMIC DNA]</scope>
    <source>
        <tissue evidence="7">Leaf</tissue>
    </source>
</reference>
<comment type="subcellular location">
    <subcellularLocation>
        <location evidence="1">Membrane</location>
        <topology evidence="1">Multi-pass membrane protein</topology>
    </subcellularLocation>
</comment>
<dbReference type="SUPFAM" id="SSF103473">
    <property type="entry name" value="MFS general substrate transporter"/>
    <property type="match status" value="1"/>
</dbReference>
<evidence type="ECO:0000256" key="3">
    <source>
        <dbReference type="ARBA" id="ARBA00022692"/>
    </source>
</evidence>
<dbReference type="EMBL" id="JADCNL010000009">
    <property type="protein sequence ID" value="KAG0466645.1"/>
    <property type="molecule type" value="Genomic_DNA"/>
</dbReference>
<evidence type="ECO:0000313" key="8">
    <source>
        <dbReference type="Proteomes" id="UP000636800"/>
    </source>
</evidence>